<dbReference type="Proteomes" id="UP000813385">
    <property type="component" value="Unassembled WGS sequence"/>
</dbReference>
<evidence type="ECO:0000313" key="4">
    <source>
        <dbReference type="Proteomes" id="UP000813385"/>
    </source>
</evidence>
<feature type="domain" description="Glutathione S-transferase UstS-like C-terminal" evidence="2">
    <location>
        <begin position="121"/>
        <end position="229"/>
    </location>
</feature>
<organism evidence="3 4">
    <name type="scientific">Plectosphaerella cucumerina</name>
    <dbReference type="NCBI Taxonomy" id="40658"/>
    <lineage>
        <taxon>Eukaryota</taxon>
        <taxon>Fungi</taxon>
        <taxon>Dikarya</taxon>
        <taxon>Ascomycota</taxon>
        <taxon>Pezizomycotina</taxon>
        <taxon>Sordariomycetes</taxon>
        <taxon>Hypocreomycetidae</taxon>
        <taxon>Glomerellales</taxon>
        <taxon>Plectosphaerellaceae</taxon>
        <taxon>Plectosphaerella</taxon>
    </lineage>
</organism>
<dbReference type="OrthoDB" id="4951845at2759"/>
<evidence type="ECO:0008006" key="5">
    <source>
        <dbReference type="Google" id="ProtNLM"/>
    </source>
</evidence>
<dbReference type="Pfam" id="PF22041">
    <property type="entry name" value="GST_C_7"/>
    <property type="match status" value="1"/>
</dbReference>
<dbReference type="Gene3D" id="1.20.1050.10">
    <property type="match status" value="1"/>
</dbReference>
<dbReference type="CDD" id="cd00299">
    <property type="entry name" value="GST_C_family"/>
    <property type="match status" value="1"/>
</dbReference>
<keyword evidence="4" id="KW-1185">Reference proteome</keyword>
<dbReference type="Pfam" id="PF13409">
    <property type="entry name" value="GST_N_2"/>
    <property type="match status" value="1"/>
</dbReference>
<feature type="domain" description="GST N-terminal" evidence="1">
    <location>
        <begin position="20"/>
        <end position="93"/>
    </location>
</feature>
<dbReference type="InterPro" id="IPR036282">
    <property type="entry name" value="Glutathione-S-Trfase_C_sf"/>
</dbReference>
<dbReference type="SUPFAM" id="SSF47616">
    <property type="entry name" value="GST C-terminal domain-like"/>
    <property type="match status" value="1"/>
</dbReference>
<dbReference type="Gene3D" id="3.40.30.10">
    <property type="entry name" value="Glutaredoxin"/>
    <property type="match status" value="1"/>
</dbReference>
<dbReference type="CDD" id="cd03038">
    <property type="entry name" value="GST_N_etherase_LigE"/>
    <property type="match status" value="1"/>
</dbReference>
<dbReference type="SUPFAM" id="SSF52833">
    <property type="entry name" value="Thioredoxin-like"/>
    <property type="match status" value="1"/>
</dbReference>
<evidence type="ECO:0000313" key="3">
    <source>
        <dbReference type="EMBL" id="KAH7363320.1"/>
    </source>
</evidence>
<reference evidence="3" key="1">
    <citation type="journal article" date="2021" name="Nat. Commun.">
        <title>Genetic determinants of endophytism in the Arabidopsis root mycobiome.</title>
        <authorList>
            <person name="Mesny F."/>
            <person name="Miyauchi S."/>
            <person name="Thiergart T."/>
            <person name="Pickel B."/>
            <person name="Atanasova L."/>
            <person name="Karlsson M."/>
            <person name="Huettel B."/>
            <person name="Barry K.W."/>
            <person name="Haridas S."/>
            <person name="Chen C."/>
            <person name="Bauer D."/>
            <person name="Andreopoulos W."/>
            <person name="Pangilinan J."/>
            <person name="LaButti K."/>
            <person name="Riley R."/>
            <person name="Lipzen A."/>
            <person name="Clum A."/>
            <person name="Drula E."/>
            <person name="Henrissat B."/>
            <person name="Kohler A."/>
            <person name="Grigoriev I.V."/>
            <person name="Martin F.M."/>
            <person name="Hacquard S."/>
        </authorList>
    </citation>
    <scope>NUCLEOTIDE SEQUENCE</scope>
    <source>
        <strain evidence="3">MPI-CAGE-AT-0016</strain>
    </source>
</reference>
<evidence type="ECO:0000259" key="2">
    <source>
        <dbReference type="Pfam" id="PF22041"/>
    </source>
</evidence>
<dbReference type="InterPro" id="IPR036249">
    <property type="entry name" value="Thioredoxin-like_sf"/>
</dbReference>
<name>A0A8K0TGQ6_9PEZI</name>
<protein>
    <recommendedName>
        <fullName evidence="5">GST N-terminal domain-containing protein</fullName>
    </recommendedName>
</protein>
<evidence type="ECO:0000259" key="1">
    <source>
        <dbReference type="Pfam" id="PF13409"/>
    </source>
</evidence>
<gene>
    <name evidence="3" type="ORF">B0T11DRAFT_92724</name>
</gene>
<dbReference type="AlphaFoldDB" id="A0A8K0TGQ6"/>
<dbReference type="EMBL" id="JAGPXD010000003">
    <property type="protein sequence ID" value="KAH7363320.1"/>
    <property type="molecule type" value="Genomic_DNA"/>
</dbReference>
<comment type="caution">
    <text evidence="3">The sequence shown here is derived from an EMBL/GenBank/DDBJ whole genome shotgun (WGS) entry which is preliminary data.</text>
</comment>
<dbReference type="InterPro" id="IPR054416">
    <property type="entry name" value="GST_UstS-like_C"/>
</dbReference>
<proteinExistence type="predicted"/>
<dbReference type="InterPro" id="IPR004045">
    <property type="entry name" value="Glutathione_S-Trfase_N"/>
</dbReference>
<sequence length="248" mass="28503">MAEDKFILYDIPSKDGASCWSLNPWKTRLALNFKGIDYKTQWVEYPDIEPLLKSFGLPPQPDEPRPWTLPTARFPQDGSYVMESRAIADEIEKRYPAPEWPSLRLDDPAVERAKAHLRPTAGALMPVILPQVPRVILSEYSAEYFWRTRAEAFGMPLVEWAAKEGGEDGEKAWERSRAGFAEVAEALRETEGPFYLGETVSYADFIFVGFLHFLKRAVGEKDFERLKEWPEIIALYEACGKWLERDSH</sequence>
<accession>A0A8K0TGQ6</accession>